<evidence type="ECO:0000313" key="4">
    <source>
        <dbReference type="EMBL" id="QOL51985.1"/>
    </source>
</evidence>
<dbReference type="SUPFAM" id="SSF48056">
    <property type="entry name" value="Di-copper centre-containing domain"/>
    <property type="match status" value="1"/>
</dbReference>
<feature type="domain" description="Tyrosinase copper-binding" evidence="3">
    <location>
        <begin position="97"/>
        <end position="108"/>
    </location>
</feature>
<keyword evidence="2" id="KW-0186">Copper</keyword>
<evidence type="ECO:0000256" key="2">
    <source>
        <dbReference type="ARBA" id="ARBA00023008"/>
    </source>
</evidence>
<name>A0A7L9UCT6_9BURK</name>
<dbReference type="KEGG" id="mlir:LPB04_11110"/>
<keyword evidence="5" id="KW-1185">Reference proteome</keyword>
<dbReference type="Gene3D" id="1.10.1280.10">
    <property type="entry name" value="Di-copper center containing domain from catechol oxidase"/>
    <property type="match status" value="1"/>
</dbReference>
<dbReference type="InterPro" id="IPR050316">
    <property type="entry name" value="Tyrosinase/Hemocyanin"/>
</dbReference>
<dbReference type="PROSITE" id="PS00498">
    <property type="entry name" value="TYROSINASE_2"/>
    <property type="match status" value="1"/>
</dbReference>
<dbReference type="AlphaFoldDB" id="A0A7L9UCT6"/>
<reference evidence="4 5" key="1">
    <citation type="submission" date="2020-10" db="EMBL/GenBank/DDBJ databases">
        <title>Genome sequencing of Massilia sp. LPB0304.</title>
        <authorList>
            <person name="Kim J."/>
        </authorList>
    </citation>
    <scope>NUCLEOTIDE SEQUENCE [LARGE SCALE GENOMIC DNA]</scope>
    <source>
        <strain evidence="4 5">LPB0304</strain>
    </source>
</reference>
<dbReference type="EMBL" id="CP062941">
    <property type="protein sequence ID" value="QOL51985.1"/>
    <property type="molecule type" value="Genomic_DNA"/>
</dbReference>
<keyword evidence="1" id="KW-0479">Metal-binding</keyword>
<gene>
    <name evidence="4" type="ORF">LPB04_11110</name>
</gene>
<dbReference type="InterPro" id="IPR002227">
    <property type="entry name" value="Tyrosinase_Cu-bd"/>
</dbReference>
<protein>
    <submittedName>
        <fullName evidence="4">Tyrosinase family protein</fullName>
    </submittedName>
</protein>
<evidence type="ECO:0000256" key="1">
    <source>
        <dbReference type="ARBA" id="ARBA00022723"/>
    </source>
</evidence>
<dbReference type="Proteomes" id="UP000593875">
    <property type="component" value="Chromosome"/>
</dbReference>
<proteinExistence type="predicted"/>
<evidence type="ECO:0000259" key="3">
    <source>
        <dbReference type="PROSITE" id="PS00498"/>
    </source>
</evidence>
<dbReference type="PANTHER" id="PTHR11474">
    <property type="entry name" value="TYROSINASE FAMILY MEMBER"/>
    <property type="match status" value="1"/>
</dbReference>
<dbReference type="PANTHER" id="PTHR11474:SF76">
    <property type="entry name" value="SHKT DOMAIN-CONTAINING PROTEIN"/>
    <property type="match status" value="1"/>
</dbReference>
<accession>A0A7L9UCT6</accession>
<organism evidence="4 5">
    <name type="scientific">Massilia litorea</name>
    <dbReference type="NCBI Taxonomy" id="2769491"/>
    <lineage>
        <taxon>Bacteria</taxon>
        <taxon>Pseudomonadati</taxon>
        <taxon>Pseudomonadota</taxon>
        <taxon>Betaproteobacteria</taxon>
        <taxon>Burkholderiales</taxon>
        <taxon>Oxalobacteraceae</taxon>
        <taxon>Telluria group</taxon>
        <taxon>Massilia</taxon>
    </lineage>
</organism>
<dbReference type="Pfam" id="PF00264">
    <property type="entry name" value="Tyrosinase"/>
    <property type="match status" value="1"/>
</dbReference>
<evidence type="ECO:0000313" key="5">
    <source>
        <dbReference type="Proteomes" id="UP000593875"/>
    </source>
</evidence>
<dbReference type="InterPro" id="IPR008922">
    <property type="entry name" value="Di-copper_centre_dom_sf"/>
</dbReference>
<sequence>MRIVSGDSKLVLPYWDYYSNATLPAEFTNASSTNPLYVPRVNTNVRQALTLAPFAATVTNFQRGLYNAFEPSLEGAPHNPVHDIIGNVMATMNSPNDPIFWLHHANVDRLWVAWVAAGGGRKMPATTNSYWLGSHTYTSTLTMQRSSTYDTRTNLQYYYQNEFMPTTMPVAQLPRGEVHQVQAHGNERLLPIPPAGPFKPGGRKPTGDTTFSIGGALAVGLDQRSVSAQFPVLPEDWAAVQEIMRGNPGTVRGSARKYRSVQVVLDNLELTDEGMNGGYFYQVYLNTPSADGTANGQTSVLLGTLGAFQINGASHHGGPARLSYTVARGLVRNQDLRVGIASISFIRVDGDNSPRGATIGIGEARLELSTEEKDS</sequence>
<dbReference type="GO" id="GO:0016491">
    <property type="term" value="F:oxidoreductase activity"/>
    <property type="evidence" value="ECO:0007669"/>
    <property type="project" value="InterPro"/>
</dbReference>
<dbReference type="GO" id="GO:0046872">
    <property type="term" value="F:metal ion binding"/>
    <property type="evidence" value="ECO:0007669"/>
    <property type="project" value="UniProtKB-KW"/>
</dbReference>